<proteinExistence type="predicted"/>
<reference evidence="1" key="2">
    <citation type="journal article" date="2015" name="Data Brief">
        <title>Shoot transcriptome of the giant reed, Arundo donax.</title>
        <authorList>
            <person name="Barrero R.A."/>
            <person name="Guerrero F.D."/>
            <person name="Moolhuijzen P."/>
            <person name="Goolsby J.A."/>
            <person name="Tidwell J."/>
            <person name="Bellgard S.E."/>
            <person name="Bellgard M.I."/>
        </authorList>
    </citation>
    <scope>NUCLEOTIDE SEQUENCE</scope>
    <source>
        <tissue evidence="1">Shoot tissue taken approximately 20 cm above the soil surface</tissue>
    </source>
</reference>
<protein>
    <submittedName>
        <fullName evidence="1">Uncharacterized protein</fullName>
    </submittedName>
</protein>
<accession>A0A0A9AHB5</accession>
<dbReference type="EMBL" id="GBRH01251403">
    <property type="protein sequence ID" value="JAD46492.1"/>
    <property type="molecule type" value="Transcribed_RNA"/>
</dbReference>
<reference evidence="1" key="1">
    <citation type="submission" date="2014-09" db="EMBL/GenBank/DDBJ databases">
        <authorList>
            <person name="Magalhaes I.L.F."/>
            <person name="Oliveira U."/>
            <person name="Santos F.R."/>
            <person name="Vidigal T.H.D.A."/>
            <person name="Brescovit A.D."/>
            <person name="Santos A.J."/>
        </authorList>
    </citation>
    <scope>NUCLEOTIDE SEQUENCE</scope>
    <source>
        <tissue evidence="1">Shoot tissue taken approximately 20 cm above the soil surface</tissue>
    </source>
</reference>
<evidence type="ECO:0000313" key="1">
    <source>
        <dbReference type="EMBL" id="JAD46492.1"/>
    </source>
</evidence>
<name>A0A0A9AHB5_ARUDO</name>
<organism evidence="1">
    <name type="scientific">Arundo donax</name>
    <name type="common">Giant reed</name>
    <name type="synonym">Donax arundinaceus</name>
    <dbReference type="NCBI Taxonomy" id="35708"/>
    <lineage>
        <taxon>Eukaryota</taxon>
        <taxon>Viridiplantae</taxon>
        <taxon>Streptophyta</taxon>
        <taxon>Embryophyta</taxon>
        <taxon>Tracheophyta</taxon>
        <taxon>Spermatophyta</taxon>
        <taxon>Magnoliopsida</taxon>
        <taxon>Liliopsida</taxon>
        <taxon>Poales</taxon>
        <taxon>Poaceae</taxon>
        <taxon>PACMAD clade</taxon>
        <taxon>Arundinoideae</taxon>
        <taxon>Arundineae</taxon>
        <taxon>Arundo</taxon>
    </lineage>
</organism>
<sequence>MITFDLNANTAKGTRLKNCEATNSRNCSTTEQCYNIQGQRVGKEADDFLEV</sequence>
<dbReference type="AlphaFoldDB" id="A0A0A9AHB5"/>